<feature type="compositionally biased region" description="Acidic residues" evidence="1">
    <location>
        <begin position="279"/>
        <end position="288"/>
    </location>
</feature>
<evidence type="ECO:0000256" key="1">
    <source>
        <dbReference type="SAM" id="MobiDB-lite"/>
    </source>
</evidence>
<name>A0A1B6L9S7_9HEMI</name>
<feature type="region of interest" description="Disordered" evidence="1">
    <location>
        <begin position="102"/>
        <end position="143"/>
    </location>
</feature>
<feature type="compositionally biased region" description="Polar residues" evidence="1">
    <location>
        <begin position="238"/>
        <end position="247"/>
    </location>
</feature>
<feature type="compositionally biased region" description="Polar residues" evidence="1">
    <location>
        <begin position="132"/>
        <end position="143"/>
    </location>
</feature>
<dbReference type="EMBL" id="GEBQ01019524">
    <property type="protein sequence ID" value="JAT20453.1"/>
    <property type="molecule type" value="Transcribed_RNA"/>
</dbReference>
<feature type="region of interest" description="Disordered" evidence="1">
    <location>
        <begin position="228"/>
        <end position="288"/>
    </location>
</feature>
<gene>
    <name evidence="2" type="ORF">g.28248</name>
</gene>
<accession>A0A1B6L9S7</accession>
<organism evidence="2">
    <name type="scientific">Graphocephala atropunctata</name>
    <dbReference type="NCBI Taxonomy" id="36148"/>
    <lineage>
        <taxon>Eukaryota</taxon>
        <taxon>Metazoa</taxon>
        <taxon>Ecdysozoa</taxon>
        <taxon>Arthropoda</taxon>
        <taxon>Hexapoda</taxon>
        <taxon>Insecta</taxon>
        <taxon>Pterygota</taxon>
        <taxon>Neoptera</taxon>
        <taxon>Paraneoptera</taxon>
        <taxon>Hemiptera</taxon>
        <taxon>Auchenorrhyncha</taxon>
        <taxon>Membracoidea</taxon>
        <taxon>Cicadellidae</taxon>
        <taxon>Cicadellinae</taxon>
        <taxon>Cicadellini</taxon>
        <taxon>Graphocephala</taxon>
    </lineage>
</organism>
<sequence>MVCEEAAAAQEEDLSDQVLHDVDTLKQSVSSDVPTESADAVENSIGQSEYNLSKDESGYTRTEHLVLEEVQTIDSRHLKSAEMSLDEGECPELSVEQALQAMMGDENSTEVETQDFGQEHKPEDESQEESSLHQLTSEPESAVNNLVSTSNFEFVYESSENPPNEGIVVSLQPETHILPEISTNETVRAEVSDGSGTEEATIVSPTKDVPFAVGLLPLKDALVQIQSIPEYQPRKTRSGSICKTETPGSKRRSSAENSAEGSVKRRKSVEDDNSSSILTEEENTLSLT</sequence>
<evidence type="ECO:0000313" key="2">
    <source>
        <dbReference type="EMBL" id="JAT20453.1"/>
    </source>
</evidence>
<dbReference type="AlphaFoldDB" id="A0A1B6L9S7"/>
<protein>
    <submittedName>
        <fullName evidence="2">Uncharacterized protein</fullName>
    </submittedName>
</protein>
<proteinExistence type="predicted"/>
<reference evidence="2" key="1">
    <citation type="submission" date="2015-11" db="EMBL/GenBank/DDBJ databases">
        <title>De novo transcriptome assembly of four potential Pierce s Disease insect vectors from Arizona vineyards.</title>
        <authorList>
            <person name="Tassone E.E."/>
        </authorList>
    </citation>
    <scope>NUCLEOTIDE SEQUENCE</scope>
</reference>
<feature type="region of interest" description="Disordered" evidence="1">
    <location>
        <begin position="28"/>
        <end position="58"/>
    </location>
</feature>